<feature type="compositionally biased region" description="Basic and acidic residues" evidence="1">
    <location>
        <begin position="144"/>
        <end position="160"/>
    </location>
</feature>
<feature type="compositionally biased region" description="Polar residues" evidence="1">
    <location>
        <begin position="164"/>
        <end position="176"/>
    </location>
</feature>
<reference evidence="2 3" key="1">
    <citation type="journal article" date="2020" name="ISME J.">
        <title>Uncovering the hidden diversity of litter-decomposition mechanisms in mushroom-forming fungi.</title>
        <authorList>
            <person name="Floudas D."/>
            <person name="Bentzer J."/>
            <person name="Ahren D."/>
            <person name="Johansson T."/>
            <person name="Persson P."/>
            <person name="Tunlid A."/>
        </authorList>
    </citation>
    <scope>NUCLEOTIDE SEQUENCE [LARGE SCALE GENOMIC DNA]</scope>
    <source>
        <strain evidence="2 3">CBS 291.85</strain>
    </source>
</reference>
<accession>A0A8H5LS15</accession>
<dbReference type="PANTHER" id="PTHR28241:SF1">
    <property type="entry name" value="MITOCHONDRIAL IMPORT PROTEIN 1"/>
    <property type="match status" value="1"/>
</dbReference>
<feature type="compositionally biased region" description="Low complexity" evidence="1">
    <location>
        <begin position="262"/>
        <end position="271"/>
    </location>
</feature>
<feature type="compositionally biased region" description="Basic and acidic residues" evidence="1">
    <location>
        <begin position="182"/>
        <end position="194"/>
    </location>
</feature>
<gene>
    <name evidence="2" type="ORF">D9758_003779</name>
</gene>
<dbReference type="GO" id="GO:0005741">
    <property type="term" value="C:mitochondrial outer membrane"/>
    <property type="evidence" value="ECO:0007669"/>
    <property type="project" value="InterPro"/>
</dbReference>
<feature type="compositionally biased region" description="Basic residues" evidence="1">
    <location>
        <begin position="272"/>
        <end position="281"/>
    </location>
</feature>
<feature type="region of interest" description="Disordered" evidence="1">
    <location>
        <begin position="1"/>
        <end position="200"/>
    </location>
</feature>
<feature type="region of interest" description="Disordered" evidence="1">
    <location>
        <begin position="257"/>
        <end position="281"/>
    </location>
</feature>
<dbReference type="PANTHER" id="PTHR28241">
    <property type="entry name" value="MITOCHONDRIAL IMPORT PROTEIN 1"/>
    <property type="match status" value="1"/>
</dbReference>
<dbReference type="InterPro" id="IPR013262">
    <property type="entry name" value="OMP_MIM1/TOM13_mt"/>
</dbReference>
<protein>
    <submittedName>
        <fullName evidence="2">Uncharacterized protein</fullName>
    </submittedName>
</protein>
<feature type="compositionally biased region" description="Basic and acidic residues" evidence="1">
    <location>
        <begin position="73"/>
        <end position="89"/>
    </location>
</feature>
<comment type="caution">
    <text evidence="2">The sequence shown here is derived from an EMBL/GenBank/DDBJ whole genome shotgun (WGS) entry which is preliminary data.</text>
</comment>
<dbReference type="EMBL" id="JAACJM010000019">
    <property type="protein sequence ID" value="KAF5367402.1"/>
    <property type="molecule type" value="Genomic_DNA"/>
</dbReference>
<dbReference type="GO" id="GO:0045040">
    <property type="term" value="P:protein insertion into mitochondrial outer membrane"/>
    <property type="evidence" value="ECO:0007669"/>
    <property type="project" value="TreeGrafter"/>
</dbReference>
<sequence length="281" mass="30895">MSEQSLLDASLSESFSPPSLRRQSIPPAKPQSEGTEETPANPPDTLSASSDAHEKWKEEYEDQVKVWKSQSAEAREKAEKERARWESIRRSASLEGVHINPPPSSSASWDSISTTDPVLEGSPSPADARDLVTGETPKTQVVEHTTHSRQETGDDQKWEDLPSEVTSSLPSMSFPESNEDSSPDHRDHDHRRQPPLEQPTSVTLSVFDSSLSTKTRLKALCSALAINLLLPFVNGVMLGFGEIFAKDIVLGWLGRKPERPGSVSSSLGLRKSLSRRSRSDS</sequence>
<name>A0A8H5LS15_9AGAR</name>
<proteinExistence type="predicted"/>
<dbReference type="AlphaFoldDB" id="A0A8H5LS15"/>
<keyword evidence="3" id="KW-1185">Reference proteome</keyword>
<feature type="compositionally biased region" description="Basic and acidic residues" evidence="1">
    <location>
        <begin position="51"/>
        <end position="65"/>
    </location>
</feature>
<dbReference type="GO" id="GO:0070096">
    <property type="term" value="P:mitochondrial outer membrane translocase complex assembly"/>
    <property type="evidence" value="ECO:0007669"/>
    <property type="project" value="TreeGrafter"/>
</dbReference>
<dbReference type="OrthoDB" id="5529571at2759"/>
<feature type="compositionally biased region" description="Polar residues" evidence="1">
    <location>
        <begin position="1"/>
        <end position="17"/>
    </location>
</feature>
<dbReference type="Proteomes" id="UP000559256">
    <property type="component" value="Unassembled WGS sequence"/>
</dbReference>
<evidence type="ECO:0000256" key="1">
    <source>
        <dbReference type="SAM" id="MobiDB-lite"/>
    </source>
</evidence>
<evidence type="ECO:0000313" key="3">
    <source>
        <dbReference type="Proteomes" id="UP000559256"/>
    </source>
</evidence>
<evidence type="ECO:0000313" key="2">
    <source>
        <dbReference type="EMBL" id="KAF5367402.1"/>
    </source>
</evidence>
<organism evidence="2 3">
    <name type="scientific">Tetrapyrgos nigripes</name>
    <dbReference type="NCBI Taxonomy" id="182062"/>
    <lineage>
        <taxon>Eukaryota</taxon>
        <taxon>Fungi</taxon>
        <taxon>Dikarya</taxon>
        <taxon>Basidiomycota</taxon>
        <taxon>Agaricomycotina</taxon>
        <taxon>Agaricomycetes</taxon>
        <taxon>Agaricomycetidae</taxon>
        <taxon>Agaricales</taxon>
        <taxon>Marasmiineae</taxon>
        <taxon>Marasmiaceae</taxon>
        <taxon>Tetrapyrgos</taxon>
    </lineage>
</organism>
<dbReference type="Pfam" id="PF08219">
    <property type="entry name" value="TOM13"/>
    <property type="match status" value="1"/>
</dbReference>